<keyword evidence="2" id="KW-1185">Reference proteome</keyword>
<name>A0A4Y9SWP9_9BURK</name>
<reference evidence="1 2" key="1">
    <citation type="submission" date="2019-03" db="EMBL/GenBank/DDBJ databases">
        <title>Draft Genome Sequence of Duganella callidus sp. nov., a Novel Duganella Species Isolated from Cultivated Soil.</title>
        <authorList>
            <person name="Raths R."/>
            <person name="Peta V."/>
            <person name="Bucking H."/>
        </authorList>
    </citation>
    <scope>NUCLEOTIDE SEQUENCE [LARGE SCALE GENOMIC DNA]</scope>
    <source>
        <strain evidence="1 2">DN04</strain>
    </source>
</reference>
<dbReference type="Proteomes" id="UP000297729">
    <property type="component" value="Unassembled WGS sequence"/>
</dbReference>
<organism evidence="1 2">
    <name type="scientific">Duganella callida</name>
    <dbReference type="NCBI Taxonomy" id="2561932"/>
    <lineage>
        <taxon>Bacteria</taxon>
        <taxon>Pseudomonadati</taxon>
        <taxon>Pseudomonadota</taxon>
        <taxon>Betaproteobacteria</taxon>
        <taxon>Burkholderiales</taxon>
        <taxon>Oxalobacteraceae</taxon>
        <taxon>Telluria group</taxon>
        <taxon>Duganella</taxon>
    </lineage>
</organism>
<dbReference type="OrthoDB" id="1349101at2"/>
<dbReference type="AlphaFoldDB" id="A0A4Y9SWP9"/>
<protein>
    <recommendedName>
        <fullName evidence="3">DUF945 family protein</fullName>
    </recommendedName>
</protein>
<evidence type="ECO:0000313" key="1">
    <source>
        <dbReference type="EMBL" id="TFW29073.1"/>
    </source>
</evidence>
<proteinExistence type="predicted"/>
<gene>
    <name evidence="1" type="ORF">E4L98_04835</name>
</gene>
<comment type="caution">
    <text evidence="1">The sequence shown here is derived from an EMBL/GenBank/DDBJ whole genome shotgun (WGS) entry which is preliminary data.</text>
</comment>
<accession>A0A4Y9SWP9</accession>
<dbReference type="RefSeq" id="WP_135200439.1">
    <property type="nucleotide sequence ID" value="NZ_SPVG01000042.1"/>
</dbReference>
<evidence type="ECO:0008006" key="3">
    <source>
        <dbReference type="Google" id="ProtNLM"/>
    </source>
</evidence>
<sequence>MAQLKTFLAGAGAMAAVLLLTGAREHRHAEFDEITAGRINIVEPDGTKRMVISNRAQFPGGFMEGKESARPDRRTFAGMLFMNEEGTENGGLIQKGSLAADGKIDSGLSLTFDRFRQDQALQLLNTDSAQHQQTGISINDVPYFRRTAMTDYPGFREDATKLAPTERRAYWQKLNEDGRLPNNRIWLGNTRDKGASLQLKDGQGRVRLMLLVGADGKAEIQMLDENGKVTKTIAADATPAQTAASPG</sequence>
<evidence type="ECO:0000313" key="2">
    <source>
        <dbReference type="Proteomes" id="UP000297729"/>
    </source>
</evidence>
<dbReference type="EMBL" id="SPVG01000042">
    <property type="protein sequence ID" value="TFW29073.1"/>
    <property type="molecule type" value="Genomic_DNA"/>
</dbReference>